<proteinExistence type="predicted"/>
<reference evidence="1 2" key="1">
    <citation type="submission" date="2020-09" db="EMBL/GenBank/DDBJ databases">
        <authorList>
            <person name="Makalatia K."/>
            <person name="Wagemans J."/>
        </authorList>
    </citation>
    <scope>NUCLEOTIDE SEQUENCE [LARGE SCALE GENOMIC DNA]</scope>
</reference>
<name>A0A7S9XCT1_9CAUD</name>
<organism evidence="1 2">
    <name type="scientific">Salmonella phage GEC_vB_N5</name>
    <dbReference type="NCBI Taxonomy" id="2777378"/>
    <lineage>
        <taxon>Viruses</taxon>
        <taxon>Duplodnaviria</taxon>
        <taxon>Heunggongvirae</taxon>
        <taxon>Uroviricota</taxon>
        <taxon>Caudoviricetes</taxon>
        <taxon>Demerecviridae</taxon>
        <taxon>Markadamsvirinae</taxon>
        <taxon>Tequintavirus</taxon>
        <taxon>Tequintavirus N5</taxon>
    </lineage>
</organism>
<dbReference type="Proteomes" id="UP000594606">
    <property type="component" value="Segment"/>
</dbReference>
<keyword evidence="2" id="KW-1185">Reference proteome</keyword>
<dbReference type="EMBL" id="MW006479">
    <property type="protein sequence ID" value="QPI15177.1"/>
    <property type="molecule type" value="Genomic_DNA"/>
</dbReference>
<sequence>MSYPITNINLAFHNTERTSSTTNSCSSNNYIIVSSQSLSRIISISFFGCFGSDSSYSTNR</sequence>
<protein>
    <submittedName>
        <fullName evidence="1">Uncharacterized protein</fullName>
    </submittedName>
</protein>
<gene>
    <name evidence="1" type="ORF">GECvBN5_gp161</name>
</gene>
<evidence type="ECO:0000313" key="2">
    <source>
        <dbReference type="Proteomes" id="UP000594606"/>
    </source>
</evidence>
<accession>A0A7S9XCT1</accession>
<evidence type="ECO:0000313" key="1">
    <source>
        <dbReference type="EMBL" id="QPI15177.1"/>
    </source>
</evidence>